<protein>
    <recommendedName>
        <fullName evidence="1">Retrovirus-related Pol polyprotein from transposon TNT 1-94-like beta-barrel domain-containing protein</fullName>
    </recommendedName>
</protein>
<dbReference type="EMBL" id="JARBHB010000008">
    <property type="protein sequence ID" value="KAJ8876800.1"/>
    <property type="molecule type" value="Genomic_DNA"/>
</dbReference>
<accession>A0ABQ9GXQ2</accession>
<evidence type="ECO:0000259" key="1">
    <source>
        <dbReference type="Pfam" id="PF22936"/>
    </source>
</evidence>
<reference evidence="2 3" key="1">
    <citation type="submission" date="2023-02" db="EMBL/GenBank/DDBJ databases">
        <title>LHISI_Scaffold_Assembly.</title>
        <authorList>
            <person name="Stuart O.P."/>
            <person name="Cleave R."/>
            <person name="Magrath M.J.L."/>
            <person name="Mikheyev A.S."/>
        </authorList>
    </citation>
    <scope>NUCLEOTIDE SEQUENCE [LARGE SCALE GENOMIC DNA]</scope>
    <source>
        <strain evidence="2">Daus_M_001</strain>
        <tissue evidence="2">Leg muscle</tissue>
    </source>
</reference>
<name>A0ABQ9GXQ2_9NEOP</name>
<proteinExistence type="predicted"/>
<evidence type="ECO:0000313" key="3">
    <source>
        <dbReference type="Proteomes" id="UP001159363"/>
    </source>
</evidence>
<evidence type="ECO:0000313" key="2">
    <source>
        <dbReference type="EMBL" id="KAJ8876800.1"/>
    </source>
</evidence>
<feature type="domain" description="Retrovirus-related Pol polyprotein from transposon TNT 1-94-like beta-barrel" evidence="1">
    <location>
        <begin position="134"/>
        <end position="216"/>
    </location>
</feature>
<comment type="caution">
    <text evidence="2">The sequence shown here is derived from an EMBL/GenBank/DDBJ whole genome shotgun (WGS) entry which is preliminary data.</text>
</comment>
<gene>
    <name evidence="2" type="ORF">PR048_021247</name>
</gene>
<dbReference type="Pfam" id="PF22936">
    <property type="entry name" value="Pol_BBD"/>
    <property type="match status" value="1"/>
</dbReference>
<organism evidence="2 3">
    <name type="scientific">Dryococelus australis</name>
    <dbReference type="NCBI Taxonomy" id="614101"/>
    <lineage>
        <taxon>Eukaryota</taxon>
        <taxon>Metazoa</taxon>
        <taxon>Ecdysozoa</taxon>
        <taxon>Arthropoda</taxon>
        <taxon>Hexapoda</taxon>
        <taxon>Insecta</taxon>
        <taxon>Pterygota</taxon>
        <taxon>Neoptera</taxon>
        <taxon>Polyneoptera</taxon>
        <taxon>Phasmatodea</taxon>
        <taxon>Verophasmatodea</taxon>
        <taxon>Anareolatae</taxon>
        <taxon>Phasmatidae</taxon>
        <taxon>Eurycanthinae</taxon>
        <taxon>Dryococelus</taxon>
    </lineage>
</organism>
<dbReference type="Proteomes" id="UP001159363">
    <property type="component" value="Chromosome 7"/>
</dbReference>
<dbReference type="InterPro" id="IPR054722">
    <property type="entry name" value="PolX-like_BBD"/>
</dbReference>
<keyword evidence="3" id="KW-1185">Reference proteome</keyword>
<sequence>MRHGDKADRAASQALVKTLESNVMTLLVTCESARDMWISEKPKELVALLVAGHKIQSKSEQDSINIGHNKQSKKTGIVMAIRKTTSNVMVMDEKAIFDETVQNKRRNRMVVFRIVMAMIKVSEVMNAQLDDDLWIVDSGVTDHTTHNREWFSTFECFSSSIKIKIDDEFTMDALDKETIRLKLLAERKLLPCHIENSLYVPSARRNLFSKISALDKQMTCNSSRAKCRFIKECVVKTRPLCIG</sequence>